<accession>A0A369KHX8</accession>
<gene>
    <name evidence="2" type="ORF">HAT2_00521</name>
</gene>
<proteinExistence type="predicted"/>
<dbReference type="AlphaFoldDB" id="A0A369KHX8"/>
<reference evidence="2 3" key="1">
    <citation type="submission" date="2018-07" db="EMBL/GenBank/DDBJ databases">
        <title>Comparative genomics of the Candidatus Parilichlamydiaceae reveals evidence of convergent evolution and genome reduction in the phylum Chlamydiae.</title>
        <authorList>
            <person name="Taylor-Brown A."/>
            <person name="Polkinghorne A."/>
        </authorList>
    </citation>
    <scope>NUCLEOTIDE SEQUENCE [LARGE SCALE GENOMIC DNA]</scope>
    <source>
        <strain evidence="2 3">Hat2</strain>
    </source>
</reference>
<dbReference type="Proteomes" id="UP000253816">
    <property type="component" value="Unassembled WGS sequence"/>
</dbReference>
<feature type="transmembrane region" description="Helical" evidence="1">
    <location>
        <begin position="62"/>
        <end position="83"/>
    </location>
</feature>
<keyword evidence="3" id="KW-1185">Reference proteome</keyword>
<evidence type="ECO:0000313" key="3">
    <source>
        <dbReference type="Proteomes" id="UP000253816"/>
    </source>
</evidence>
<sequence>MLARSVSCITQSPYSVRSLCVLCRGICCFLFNVARLVAAFLARVKGRRNLILERDFSADPLIGPQGECPASLVAVFTSLGLLFCTFRIPVFIPFLLFILVLIFSLADLIRAFLLTELSRLWNKRLNCQQESLLCQLFHEHLALSKNDVILSLRVFSLLFVMQLINWSVLLFFGISFLLSYKKEFLVKGLLIWILQVFFLKTFGLVCGSIMRFREVMVVFSRDIGTPNPSYQACLDFFKFHLIELAKAREIHRSYMVRFNRLRSKVSELKQYMDQLAFVQSIGIVDIEGYECFRLRQIRLLLFLWQRLSVSVVLLEKEIVAIQGSLILGPVQELERDKLKLACYCSELAKVVVRLEAIGTHIFQDAVFCFGSIRIVFPSFISDVIWDHVVQLFINLN</sequence>
<keyword evidence="1" id="KW-0472">Membrane</keyword>
<protein>
    <submittedName>
        <fullName evidence="2">Uncharacterized protein</fullName>
    </submittedName>
</protein>
<feature type="transmembrane region" description="Helical" evidence="1">
    <location>
        <begin position="189"/>
        <end position="210"/>
    </location>
</feature>
<comment type="caution">
    <text evidence="2">The sequence shown here is derived from an EMBL/GenBank/DDBJ whole genome shotgun (WGS) entry which is preliminary data.</text>
</comment>
<evidence type="ECO:0000256" key="1">
    <source>
        <dbReference type="SAM" id="Phobius"/>
    </source>
</evidence>
<feature type="transmembrane region" description="Helical" evidence="1">
    <location>
        <begin position="21"/>
        <end position="42"/>
    </location>
</feature>
<keyword evidence="1" id="KW-0812">Transmembrane</keyword>
<name>A0A369KHX8_9BACT</name>
<feature type="transmembrane region" description="Helical" evidence="1">
    <location>
        <begin position="90"/>
        <end position="113"/>
    </location>
</feature>
<dbReference type="EMBL" id="QQBG01000017">
    <property type="protein sequence ID" value="RDB31374.1"/>
    <property type="molecule type" value="Genomic_DNA"/>
</dbReference>
<feature type="transmembrane region" description="Helical" evidence="1">
    <location>
        <begin position="154"/>
        <end position="177"/>
    </location>
</feature>
<organism evidence="2 3">
    <name type="scientific">Candidatus Similichlamydia laticola</name>
    <dbReference type="NCBI Taxonomy" id="2170265"/>
    <lineage>
        <taxon>Bacteria</taxon>
        <taxon>Pseudomonadati</taxon>
        <taxon>Chlamydiota</taxon>
        <taxon>Chlamydiia</taxon>
        <taxon>Parachlamydiales</taxon>
        <taxon>Candidatus Parilichlamydiaceae</taxon>
        <taxon>Candidatus Similichlamydia</taxon>
    </lineage>
</organism>
<evidence type="ECO:0000313" key="2">
    <source>
        <dbReference type="EMBL" id="RDB31374.1"/>
    </source>
</evidence>
<keyword evidence="1" id="KW-1133">Transmembrane helix</keyword>